<organism evidence="1 2">
    <name type="scientific">Rhodopirellula maiorica SM1</name>
    <dbReference type="NCBI Taxonomy" id="1265738"/>
    <lineage>
        <taxon>Bacteria</taxon>
        <taxon>Pseudomonadati</taxon>
        <taxon>Planctomycetota</taxon>
        <taxon>Planctomycetia</taxon>
        <taxon>Pirellulales</taxon>
        <taxon>Pirellulaceae</taxon>
        <taxon>Novipirellula</taxon>
    </lineage>
</organism>
<dbReference type="AlphaFoldDB" id="M5RHW2"/>
<dbReference type="Proteomes" id="UP000011991">
    <property type="component" value="Unassembled WGS sequence"/>
</dbReference>
<dbReference type="PATRIC" id="fig|1265738.3.peg.4200"/>
<protein>
    <submittedName>
        <fullName evidence="1">Uncharacterized protein</fullName>
    </submittedName>
</protein>
<accession>M5RHW2</accession>
<keyword evidence="2" id="KW-1185">Reference proteome</keyword>
<dbReference type="EMBL" id="ANOG01000601">
    <property type="protein sequence ID" value="EMI18875.1"/>
    <property type="molecule type" value="Genomic_DNA"/>
</dbReference>
<proteinExistence type="predicted"/>
<name>M5RHW2_9BACT</name>
<evidence type="ECO:0000313" key="1">
    <source>
        <dbReference type="EMBL" id="EMI18875.1"/>
    </source>
</evidence>
<evidence type="ECO:0000313" key="2">
    <source>
        <dbReference type="Proteomes" id="UP000011991"/>
    </source>
</evidence>
<gene>
    <name evidence="1" type="ORF">RMSM_04195</name>
</gene>
<comment type="caution">
    <text evidence="1">The sequence shown here is derived from an EMBL/GenBank/DDBJ whole genome shotgun (WGS) entry which is preliminary data.</text>
</comment>
<sequence>MLTYRNGTLQLWLDAHKEAERSTIESNIRQELANDVSWQIPAELRSFSPPLNPKRGELTAKGTICRSRILENRFATRS</sequence>
<reference evidence="1 2" key="1">
    <citation type="journal article" date="2013" name="Mar. Genomics">
        <title>Expression of sulfatases in Rhodopirellula baltica and the diversity of sulfatases in the genus Rhodopirellula.</title>
        <authorList>
            <person name="Wegner C.E."/>
            <person name="Richter-Heitmann T."/>
            <person name="Klindworth A."/>
            <person name="Klockow C."/>
            <person name="Richter M."/>
            <person name="Achstetter T."/>
            <person name="Glockner F.O."/>
            <person name="Harder J."/>
        </authorList>
    </citation>
    <scope>NUCLEOTIDE SEQUENCE [LARGE SCALE GENOMIC DNA]</scope>
    <source>
        <strain evidence="1 2">SM1</strain>
    </source>
</reference>